<evidence type="ECO:0000256" key="1">
    <source>
        <dbReference type="ARBA" id="ARBA00004651"/>
    </source>
</evidence>
<evidence type="ECO:0000256" key="5">
    <source>
        <dbReference type="ARBA" id="ARBA00023136"/>
    </source>
</evidence>
<feature type="transmembrane region" description="Helical" evidence="7">
    <location>
        <begin position="95"/>
        <end position="117"/>
    </location>
</feature>
<feature type="transmembrane region" description="Helical" evidence="7">
    <location>
        <begin position="55"/>
        <end position="75"/>
    </location>
</feature>
<reference evidence="9 10" key="1">
    <citation type="submission" date="2018-01" db="EMBL/GenBank/DDBJ databases">
        <title>Complete genome sequence of Flavivirga eckloniae ECD14 isolated from seaweed Ecklonia cava.</title>
        <authorList>
            <person name="Lee J.H."/>
            <person name="Baik K.S."/>
            <person name="Seong C.N."/>
        </authorList>
    </citation>
    <scope>NUCLEOTIDE SEQUENCE [LARGE SCALE GENOMIC DNA]</scope>
    <source>
        <strain evidence="9 10">ECD14</strain>
    </source>
</reference>
<keyword evidence="6" id="KW-0813">Transport</keyword>
<dbReference type="GO" id="GO:0005886">
    <property type="term" value="C:plasma membrane"/>
    <property type="evidence" value="ECO:0007669"/>
    <property type="project" value="UniProtKB-SubCell"/>
</dbReference>
<dbReference type="KEGG" id="fek:C1H87_15155"/>
<dbReference type="InterPro" id="IPR002898">
    <property type="entry name" value="MotA_ExbB_proton_chnl"/>
</dbReference>
<name>A0A2K9PTT4_9FLAO</name>
<dbReference type="Proteomes" id="UP000235826">
    <property type="component" value="Chromosome"/>
</dbReference>
<evidence type="ECO:0000259" key="8">
    <source>
        <dbReference type="Pfam" id="PF01618"/>
    </source>
</evidence>
<feature type="domain" description="MotA/TolQ/ExbB proton channel" evidence="8">
    <location>
        <begin position="43"/>
        <end position="122"/>
    </location>
</feature>
<keyword evidence="5 7" id="KW-0472">Membrane</keyword>
<keyword evidence="4 7" id="KW-1133">Transmembrane helix</keyword>
<comment type="similarity">
    <text evidence="6">Belongs to the exbB/tolQ family.</text>
</comment>
<keyword evidence="10" id="KW-1185">Reference proteome</keyword>
<keyword evidence="6" id="KW-0653">Protein transport</keyword>
<feature type="transmembrane region" description="Helical" evidence="7">
    <location>
        <begin position="12"/>
        <end position="35"/>
    </location>
</feature>
<evidence type="ECO:0000313" key="9">
    <source>
        <dbReference type="EMBL" id="AUP79967.1"/>
    </source>
</evidence>
<dbReference type="Pfam" id="PF01618">
    <property type="entry name" value="MotA_ExbB"/>
    <property type="match status" value="1"/>
</dbReference>
<dbReference type="GO" id="GO:0015031">
    <property type="term" value="P:protein transport"/>
    <property type="evidence" value="ECO:0007669"/>
    <property type="project" value="UniProtKB-KW"/>
</dbReference>
<gene>
    <name evidence="9" type="ORF">C1H87_15155</name>
</gene>
<proteinExistence type="inferred from homology"/>
<keyword evidence="3 7" id="KW-0812">Transmembrane</keyword>
<dbReference type="OrthoDB" id="1001678at2"/>
<accession>A0A2K9PTT4</accession>
<protein>
    <recommendedName>
        <fullName evidence="8">MotA/TolQ/ExbB proton channel domain-containing protein</fullName>
    </recommendedName>
</protein>
<dbReference type="AlphaFoldDB" id="A0A2K9PTT4"/>
<dbReference type="RefSeq" id="WP_102756619.1">
    <property type="nucleotide sequence ID" value="NZ_CP025791.1"/>
</dbReference>
<evidence type="ECO:0000256" key="6">
    <source>
        <dbReference type="RuleBase" id="RU004057"/>
    </source>
</evidence>
<evidence type="ECO:0000256" key="7">
    <source>
        <dbReference type="SAM" id="Phobius"/>
    </source>
</evidence>
<comment type="subcellular location">
    <subcellularLocation>
        <location evidence="1">Cell membrane</location>
        <topology evidence="1">Multi-pass membrane protein</topology>
    </subcellularLocation>
    <subcellularLocation>
        <location evidence="6">Membrane</location>
        <topology evidence="6">Multi-pass membrane protein</topology>
    </subcellularLocation>
</comment>
<keyword evidence="2" id="KW-1003">Cell membrane</keyword>
<evidence type="ECO:0000313" key="10">
    <source>
        <dbReference type="Proteomes" id="UP000235826"/>
    </source>
</evidence>
<evidence type="ECO:0000256" key="2">
    <source>
        <dbReference type="ARBA" id="ARBA00022475"/>
    </source>
</evidence>
<dbReference type="EMBL" id="CP025791">
    <property type="protein sequence ID" value="AUP79967.1"/>
    <property type="molecule type" value="Genomic_DNA"/>
</dbReference>
<organism evidence="9 10">
    <name type="scientific">Flavivirga eckloniae</name>
    <dbReference type="NCBI Taxonomy" id="1803846"/>
    <lineage>
        <taxon>Bacteria</taxon>
        <taxon>Pseudomonadati</taxon>
        <taxon>Bacteroidota</taxon>
        <taxon>Flavobacteriia</taxon>
        <taxon>Flavobacteriales</taxon>
        <taxon>Flavobacteriaceae</taxon>
        <taxon>Flavivirga</taxon>
    </lineage>
</organism>
<sequence>MIDFIKNGGLIFTLPLTLMLLINIVMVARSASFLFANKFSSKKAAKKEIDYIRYLGVFALAFGLFGQIIALYEAFESIENWGNVDSDLLFAGFKVSTITTLYGLGIFILSYLSWLLLKIKLNALNIKTK</sequence>
<evidence type="ECO:0000256" key="4">
    <source>
        <dbReference type="ARBA" id="ARBA00022989"/>
    </source>
</evidence>
<evidence type="ECO:0000256" key="3">
    <source>
        <dbReference type="ARBA" id="ARBA00022692"/>
    </source>
</evidence>